<feature type="domain" description="HMG box" evidence="1">
    <location>
        <begin position="40"/>
        <end position="93"/>
    </location>
</feature>
<evidence type="ECO:0000259" key="1">
    <source>
        <dbReference type="Pfam" id="PF00505"/>
    </source>
</evidence>
<gene>
    <name evidence="2" type="ORF">FWILDA_LOCUS312</name>
</gene>
<dbReference type="AlphaFoldDB" id="A0A9W4SB33"/>
<dbReference type="InterPro" id="IPR036910">
    <property type="entry name" value="HMG_box_dom_sf"/>
</dbReference>
<sequence length="167" mass="19154">MTTINNDSQSTPNIPPPPPFPPIISVNDCLSIPAVRIHGRSPNSFFIYRKAFTRHLLQLNYHLQMTQVSQLASTYWQNEPLDVKEAYQTLARDVNREINRIRQNSPQNSLIYMNPLTPENVVDSKQTYITTAGLDAILETSVSESSWDQELYGESALDWYLRDINEI</sequence>
<dbReference type="OrthoDB" id="2373776at2759"/>
<dbReference type="Pfam" id="PF00505">
    <property type="entry name" value="HMG_box"/>
    <property type="match status" value="1"/>
</dbReference>
<reference evidence="2" key="1">
    <citation type="submission" date="2022-08" db="EMBL/GenBank/DDBJ databases">
        <authorList>
            <person name="Kallberg Y."/>
            <person name="Tangrot J."/>
            <person name="Rosling A."/>
        </authorList>
    </citation>
    <scope>NUCLEOTIDE SEQUENCE</scope>
    <source>
        <strain evidence="2">Wild A</strain>
    </source>
</reference>
<comment type="caution">
    <text evidence="2">The sequence shown here is derived from an EMBL/GenBank/DDBJ whole genome shotgun (WGS) entry which is preliminary data.</text>
</comment>
<dbReference type="Proteomes" id="UP001153678">
    <property type="component" value="Unassembled WGS sequence"/>
</dbReference>
<evidence type="ECO:0000313" key="3">
    <source>
        <dbReference type="Proteomes" id="UP001153678"/>
    </source>
</evidence>
<dbReference type="InterPro" id="IPR009071">
    <property type="entry name" value="HMG_box_dom"/>
</dbReference>
<dbReference type="EMBL" id="CAMKVN010000019">
    <property type="protein sequence ID" value="CAI2161949.1"/>
    <property type="molecule type" value="Genomic_DNA"/>
</dbReference>
<accession>A0A9W4SB33</accession>
<name>A0A9W4SB33_9GLOM</name>
<proteinExistence type="predicted"/>
<protein>
    <submittedName>
        <fullName evidence="2">20049_t:CDS:1</fullName>
    </submittedName>
</protein>
<dbReference type="SUPFAM" id="SSF47095">
    <property type="entry name" value="HMG-box"/>
    <property type="match status" value="1"/>
</dbReference>
<dbReference type="Gene3D" id="1.10.30.10">
    <property type="entry name" value="High mobility group box domain"/>
    <property type="match status" value="1"/>
</dbReference>
<organism evidence="2 3">
    <name type="scientific">Funneliformis geosporum</name>
    <dbReference type="NCBI Taxonomy" id="1117311"/>
    <lineage>
        <taxon>Eukaryota</taxon>
        <taxon>Fungi</taxon>
        <taxon>Fungi incertae sedis</taxon>
        <taxon>Mucoromycota</taxon>
        <taxon>Glomeromycotina</taxon>
        <taxon>Glomeromycetes</taxon>
        <taxon>Glomerales</taxon>
        <taxon>Glomeraceae</taxon>
        <taxon>Funneliformis</taxon>
    </lineage>
</organism>
<keyword evidence="3" id="KW-1185">Reference proteome</keyword>
<evidence type="ECO:0000313" key="2">
    <source>
        <dbReference type="EMBL" id="CAI2161949.1"/>
    </source>
</evidence>